<reference evidence="1 2" key="1">
    <citation type="submission" date="2023-06" db="EMBL/GenBank/DDBJ databases">
        <title>Five Gram-positive bacteria isolated from mangrove sediments in Shenzhen, Guangdong, China.</title>
        <authorList>
            <person name="Yu S."/>
            <person name="Zheng W."/>
            <person name="Huang Y."/>
        </authorList>
    </citation>
    <scope>NUCLEOTIDE SEQUENCE [LARGE SCALE GENOMIC DNA]</scope>
    <source>
        <strain evidence="1 2">SaN35-3</strain>
    </source>
</reference>
<keyword evidence="2" id="KW-1185">Reference proteome</keyword>
<gene>
    <name evidence="1" type="ORF">LC087_12670</name>
</gene>
<protein>
    <recommendedName>
        <fullName evidence="3">Phage protein</fullName>
    </recommendedName>
</protein>
<name>A0ABY9JQV8_9BACI</name>
<organism evidence="1 2">
    <name type="scientific">Bacillus carboniphilus</name>
    <dbReference type="NCBI Taxonomy" id="86663"/>
    <lineage>
        <taxon>Bacteria</taxon>
        <taxon>Bacillati</taxon>
        <taxon>Bacillota</taxon>
        <taxon>Bacilli</taxon>
        <taxon>Bacillales</taxon>
        <taxon>Bacillaceae</taxon>
        <taxon>Bacillus</taxon>
    </lineage>
</organism>
<evidence type="ECO:0000313" key="2">
    <source>
        <dbReference type="Proteomes" id="UP001197974"/>
    </source>
</evidence>
<sequence>MNENPVILIEHKYGDGEIIEIERTIDETLDIVIDHGEYSTRSYDNGGEIWREAKRRGLNVNMYLKKTFG</sequence>
<accession>A0ABY9JQV8</accession>
<dbReference type="Proteomes" id="UP001197974">
    <property type="component" value="Chromosome"/>
</dbReference>
<dbReference type="EMBL" id="CP129013">
    <property type="protein sequence ID" value="WLR41712.1"/>
    <property type="molecule type" value="Genomic_DNA"/>
</dbReference>
<evidence type="ECO:0008006" key="3">
    <source>
        <dbReference type="Google" id="ProtNLM"/>
    </source>
</evidence>
<evidence type="ECO:0000313" key="1">
    <source>
        <dbReference type="EMBL" id="WLR41712.1"/>
    </source>
</evidence>
<dbReference type="RefSeq" id="WP_226541430.1">
    <property type="nucleotide sequence ID" value="NZ_CP129013.1"/>
</dbReference>
<proteinExistence type="predicted"/>